<dbReference type="EMBL" id="DTDV01000015">
    <property type="protein sequence ID" value="HGK23838.1"/>
    <property type="molecule type" value="Genomic_DNA"/>
</dbReference>
<dbReference type="InterPro" id="IPR001608">
    <property type="entry name" value="Ala_racemase_N"/>
</dbReference>
<comment type="similarity">
    <text evidence="2 4">Belongs to the pyridoxal phosphate-binding protein YggS/PROSC family.</text>
</comment>
<dbReference type="SUPFAM" id="SSF51419">
    <property type="entry name" value="PLP-binding barrel"/>
    <property type="match status" value="1"/>
</dbReference>
<dbReference type="GO" id="GO:0030170">
    <property type="term" value="F:pyridoxal phosphate binding"/>
    <property type="evidence" value="ECO:0007669"/>
    <property type="project" value="UniProtKB-UniRule"/>
</dbReference>
<dbReference type="CDD" id="cd00635">
    <property type="entry name" value="PLPDE_III_YBL036c_like"/>
    <property type="match status" value="1"/>
</dbReference>
<dbReference type="InterPro" id="IPR011078">
    <property type="entry name" value="PyrdxlP_homeostasis"/>
</dbReference>
<organism evidence="6">
    <name type="scientific">Dictyoglomus thermophilum</name>
    <dbReference type="NCBI Taxonomy" id="14"/>
    <lineage>
        <taxon>Bacteria</taxon>
        <taxon>Pseudomonadati</taxon>
        <taxon>Dictyoglomota</taxon>
        <taxon>Dictyoglomia</taxon>
        <taxon>Dictyoglomales</taxon>
        <taxon>Dictyoglomaceae</taxon>
        <taxon>Dictyoglomus</taxon>
    </lineage>
</organism>
<comment type="function">
    <text evidence="2">Pyridoxal 5'-phosphate (PLP)-binding protein, which is involved in PLP homeostasis.</text>
</comment>
<dbReference type="Gene3D" id="3.20.20.10">
    <property type="entry name" value="Alanine racemase"/>
    <property type="match status" value="1"/>
</dbReference>
<evidence type="ECO:0000256" key="1">
    <source>
        <dbReference type="ARBA" id="ARBA00022898"/>
    </source>
</evidence>
<evidence type="ECO:0000256" key="4">
    <source>
        <dbReference type="RuleBase" id="RU004514"/>
    </source>
</evidence>
<evidence type="ECO:0000313" key="6">
    <source>
        <dbReference type="EMBL" id="HGK23838.1"/>
    </source>
</evidence>
<gene>
    <name evidence="6" type="ORF">ENU78_05245</name>
</gene>
<proteinExistence type="inferred from homology"/>
<dbReference type="HAMAP" id="MF_02087">
    <property type="entry name" value="PLP_homeostasis"/>
    <property type="match status" value="1"/>
</dbReference>
<reference evidence="6" key="1">
    <citation type="journal article" date="2020" name="mSystems">
        <title>Genome- and Community-Level Interaction Insights into Carbon Utilization and Element Cycling Functions of Hydrothermarchaeota in Hydrothermal Sediment.</title>
        <authorList>
            <person name="Zhou Z."/>
            <person name="Liu Y."/>
            <person name="Xu W."/>
            <person name="Pan J."/>
            <person name="Luo Z.H."/>
            <person name="Li M."/>
        </authorList>
    </citation>
    <scope>NUCLEOTIDE SEQUENCE [LARGE SCALE GENOMIC DNA]</scope>
    <source>
        <strain evidence="6">SpSt-70</strain>
    </source>
</reference>
<protein>
    <recommendedName>
        <fullName evidence="2">Pyridoxal phosphate homeostasis protein</fullName>
        <shortName evidence="2">PLP homeostasis protein</shortName>
    </recommendedName>
</protein>
<feature type="modified residue" description="N6-(pyridoxal phosphate)lysine" evidence="2 3">
    <location>
        <position position="39"/>
    </location>
</feature>
<dbReference type="NCBIfam" id="TIGR00044">
    <property type="entry name" value="YggS family pyridoxal phosphate-dependent enzyme"/>
    <property type="match status" value="1"/>
</dbReference>
<comment type="cofactor">
    <cofactor evidence="3">
        <name>pyridoxal 5'-phosphate</name>
        <dbReference type="ChEBI" id="CHEBI:597326"/>
    </cofactor>
</comment>
<feature type="domain" description="Alanine racemase N-terminal" evidence="5">
    <location>
        <begin position="34"/>
        <end position="227"/>
    </location>
</feature>
<accession>A0A7V4DYC9</accession>
<dbReference type="PANTHER" id="PTHR10146">
    <property type="entry name" value="PROLINE SYNTHETASE CO-TRANSCRIBED BACTERIAL HOMOLOG PROTEIN"/>
    <property type="match status" value="1"/>
</dbReference>
<comment type="caution">
    <text evidence="6">The sequence shown here is derived from an EMBL/GenBank/DDBJ whole genome shotgun (WGS) entry which is preliminary data.</text>
</comment>
<dbReference type="FunFam" id="3.20.20.10:FF:000018">
    <property type="entry name" value="Pyridoxal phosphate homeostasis protein"/>
    <property type="match status" value="1"/>
</dbReference>
<dbReference type="AlphaFoldDB" id="A0A7V4DYC9"/>
<evidence type="ECO:0000256" key="3">
    <source>
        <dbReference type="PIRSR" id="PIRSR004848-1"/>
    </source>
</evidence>
<dbReference type="PIRSF" id="PIRSF004848">
    <property type="entry name" value="YBL036c_PLPDEIII"/>
    <property type="match status" value="1"/>
</dbReference>
<name>A0A7V4DYC9_DICTH</name>
<evidence type="ECO:0000256" key="2">
    <source>
        <dbReference type="HAMAP-Rule" id="MF_02087"/>
    </source>
</evidence>
<dbReference type="Pfam" id="PF01168">
    <property type="entry name" value="Ala_racemase_N"/>
    <property type="match status" value="1"/>
</dbReference>
<evidence type="ECO:0000259" key="5">
    <source>
        <dbReference type="Pfam" id="PF01168"/>
    </source>
</evidence>
<sequence length="235" mass="27137">MNEFSFIAENWKKVQERIIKKAEDCGRDPSEINVVAVSKGVPPEGIREAVKVGIKAIGENRVQEAEKKISLLSDLSCEWHMVGHLQKNKVKKAINLFSLIHSVDTFELAEELNKYAEKEGKKVEVLLQLNLSEEPTKYGFKEEEFWKVYEKIFELKNLNVKGLMTIGPLTDDKNEVRKVFRKLYTIWEKLKENTKLSLPYLSMGMSEDFEIAIEEGANLLRLGRIIFQKDFEVGR</sequence>
<dbReference type="InterPro" id="IPR029066">
    <property type="entry name" value="PLP-binding_barrel"/>
</dbReference>
<dbReference type="PANTHER" id="PTHR10146:SF14">
    <property type="entry name" value="PYRIDOXAL PHOSPHATE HOMEOSTASIS PROTEIN"/>
    <property type="match status" value="1"/>
</dbReference>
<keyword evidence="1 2" id="KW-0663">Pyridoxal phosphate</keyword>